<dbReference type="AlphaFoldDB" id="A0A8H3QU33"/>
<evidence type="ECO:0000313" key="2">
    <source>
        <dbReference type="EMBL" id="GES91477.1"/>
    </source>
</evidence>
<organism evidence="2 3">
    <name type="scientific">Rhizophagus clarus</name>
    <dbReference type="NCBI Taxonomy" id="94130"/>
    <lineage>
        <taxon>Eukaryota</taxon>
        <taxon>Fungi</taxon>
        <taxon>Fungi incertae sedis</taxon>
        <taxon>Mucoromycota</taxon>
        <taxon>Glomeromycotina</taxon>
        <taxon>Glomeromycetes</taxon>
        <taxon>Glomerales</taxon>
        <taxon>Glomeraceae</taxon>
        <taxon>Rhizophagus</taxon>
    </lineage>
</organism>
<accession>A0A8H3QU33</accession>
<feature type="compositionally biased region" description="Low complexity" evidence="1">
    <location>
        <begin position="19"/>
        <end position="29"/>
    </location>
</feature>
<dbReference type="Proteomes" id="UP000615446">
    <property type="component" value="Unassembled WGS sequence"/>
</dbReference>
<name>A0A8H3QU33_9GLOM</name>
<evidence type="ECO:0000256" key="1">
    <source>
        <dbReference type="SAM" id="MobiDB-lite"/>
    </source>
</evidence>
<proteinExistence type="predicted"/>
<feature type="region of interest" description="Disordered" evidence="1">
    <location>
        <begin position="15"/>
        <end position="48"/>
    </location>
</feature>
<gene>
    <name evidence="2" type="ORF">RCL2_001829300</name>
</gene>
<sequence length="290" mass="31909">MTLLYTQPIRSFDRTCNIPPRSSSTSPERSSNKETIPRTCSSTPPSPSYNDKVCDLPSIVAPCPKKALYAYAGHLLNNNFSPVLPNLQSPWGLSSVQEDMEDDPMFESTVDLLESMSDEALACAELMEIMEHEHEDEEESAITENVNDSSYTHTRAIEIEQTRQKLAPRPVRLAIDNSHLIFGSSPITRAHNPLPMDSCFSPSKRHHHQAQPYPSRPTLHQATNIQRKLCDAVADMNVSGGSYDDSAQPPPLSKASKAAILLRISEGGRRRSLSVGSAGFKPGSKIIGRV</sequence>
<dbReference type="OrthoDB" id="2366124at2759"/>
<protein>
    <submittedName>
        <fullName evidence="2">Uncharacterized protein</fullName>
    </submittedName>
</protein>
<dbReference type="EMBL" id="BLAL01000203">
    <property type="protein sequence ID" value="GES91477.1"/>
    <property type="molecule type" value="Genomic_DNA"/>
</dbReference>
<evidence type="ECO:0000313" key="3">
    <source>
        <dbReference type="Proteomes" id="UP000615446"/>
    </source>
</evidence>
<comment type="caution">
    <text evidence="2">The sequence shown here is derived from an EMBL/GenBank/DDBJ whole genome shotgun (WGS) entry which is preliminary data.</text>
</comment>
<reference evidence="2" key="1">
    <citation type="submission" date="2019-10" db="EMBL/GenBank/DDBJ databases">
        <title>Conservation and host-specific expression of non-tandemly repeated heterogenous ribosome RNA gene in arbuscular mycorrhizal fungi.</title>
        <authorList>
            <person name="Maeda T."/>
            <person name="Kobayashi Y."/>
            <person name="Nakagawa T."/>
            <person name="Ezawa T."/>
            <person name="Yamaguchi K."/>
            <person name="Bino T."/>
            <person name="Nishimoto Y."/>
            <person name="Shigenobu S."/>
            <person name="Kawaguchi M."/>
        </authorList>
    </citation>
    <scope>NUCLEOTIDE SEQUENCE</scope>
    <source>
        <strain evidence="2">HR1</strain>
    </source>
</reference>